<feature type="chain" id="PRO_5034672655" description="Carbonic anhydrase" evidence="9">
    <location>
        <begin position="21"/>
        <end position="271"/>
    </location>
</feature>
<name>A0A8H5M411_9AGAR</name>
<comment type="function">
    <text evidence="2 9">Reversible hydration of carbon dioxide.</text>
</comment>
<evidence type="ECO:0000256" key="5">
    <source>
        <dbReference type="ARBA" id="ARBA00022723"/>
    </source>
</evidence>
<dbReference type="PANTHER" id="PTHR18952">
    <property type="entry name" value="CARBONIC ANHYDRASE"/>
    <property type="match status" value="1"/>
</dbReference>
<dbReference type="InterPro" id="IPR036398">
    <property type="entry name" value="CA_dom_sf"/>
</dbReference>
<evidence type="ECO:0000256" key="2">
    <source>
        <dbReference type="ARBA" id="ARBA00002904"/>
    </source>
</evidence>
<organism evidence="11 12">
    <name type="scientific">Tricholomella constricta</name>
    <dbReference type="NCBI Taxonomy" id="117010"/>
    <lineage>
        <taxon>Eukaryota</taxon>
        <taxon>Fungi</taxon>
        <taxon>Dikarya</taxon>
        <taxon>Basidiomycota</taxon>
        <taxon>Agaricomycotina</taxon>
        <taxon>Agaricomycetes</taxon>
        <taxon>Agaricomycetidae</taxon>
        <taxon>Agaricales</taxon>
        <taxon>Tricholomatineae</taxon>
        <taxon>Lyophyllaceae</taxon>
        <taxon>Tricholomella</taxon>
    </lineage>
</organism>
<dbReference type="InterPro" id="IPR041891">
    <property type="entry name" value="Alpha_CA_prokaryot-like"/>
</dbReference>
<evidence type="ECO:0000256" key="6">
    <source>
        <dbReference type="ARBA" id="ARBA00022833"/>
    </source>
</evidence>
<dbReference type="InterPro" id="IPR001148">
    <property type="entry name" value="CA_dom"/>
</dbReference>
<feature type="signal peptide" evidence="9">
    <location>
        <begin position="1"/>
        <end position="20"/>
    </location>
</feature>
<keyword evidence="12" id="KW-1185">Reference proteome</keyword>
<evidence type="ECO:0000256" key="8">
    <source>
        <dbReference type="ARBA" id="ARBA00048348"/>
    </source>
</evidence>
<evidence type="ECO:0000259" key="10">
    <source>
        <dbReference type="PROSITE" id="PS51144"/>
    </source>
</evidence>
<dbReference type="EC" id="4.2.1.1" evidence="4 9"/>
<evidence type="ECO:0000256" key="1">
    <source>
        <dbReference type="ARBA" id="ARBA00001947"/>
    </source>
</evidence>
<dbReference type="InterPro" id="IPR023561">
    <property type="entry name" value="Carbonic_anhydrase_a-class"/>
</dbReference>
<comment type="similarity">
    <text evidence="3 9">Belongs to the alpha-carbonic anhydrase family.</text>
</comment>
<dbReference type="GO" id="GO:0008270">
    <property type="term" value="F:zinc ion binding"/>
    <property type="evidence" value="ECO:0007669"/>
    <property type="project" value="UniProtKB-UniRule"/>
</dbReference>
<sequence>MHLAASLIFAALFTCLPVSSICVQDGALHTRDHAGFTYTGETGPLGWTKPKHNKLCSTGKHQSPINLVAANAMSTKESLTIDISDVDSGELENTGHSLQVKAKGTVKLGEQEYALSQFHFHTPSEHRVDDEYYPLEMHMVFTRDSGKKLLVLGTLFEVTKDSSIDLIATLAKSAKELTDTKKTATTEKLVFSGIKAHFDSASNTLYKYEGSLTTPPCTEGVTWIIVKQTLSVNVDDFLTFKNVMKFNSRYTQNTLGRNNLITVAKNNYPKA</sequence>
<keyword evidence="9" id="KW-0732">Signal</keyword>
<dbReference type="PANTHER" id="PTHR18952:SF265">
    <property type="entry name" value="CARBONIC ANHYDRASE"/>
    <property type="match status" value="1"/>
</dbReference>
<evidence type="ECO:0000313" key="12">
    <source>
        <dbReference type="Proteomes" id="UP000565441"/>
    </source>
</evidence>
<evidence type="ECO:0000256" key="9">
    <source>
        <dbReference type="RuleBase" id="RU367011"/>
    </source>
</evidence>
<keyword evidence="5 9" id="KW-0479">Metal-binding</keyword>
<dbReference type="PROSITE" id="PS00162">
    <property type="entry name" value="ALPHA_CA_1"/>
    <property type="match status" value="1"/>
</dbReference>
<dbReference type="GO" id="GO:0004089">
    <property type="term" value="F:carbonate dehydratase activity"/>
    <property type="evidence" value="ECO:0007669"/>
    <property type="project" value="UniProtKB-UniRule"/>
</dbReference>
<evidence type="ECO:0000256" key="4">
    <source>
        <dbReference type="ARBA" id="ARBA00012925"/>
    </source>
</evidence>
<protein>
    <recommendedName>
        <fullName evidence="4 9">Carbonic anhydrase</fullName>
        <ecNumber evidence="4 9">4.2.1.1</ecNumber>
    </recommendedName>
</protein>
<feature type="domain" description="Alpha-carbonic anhydrase" evidence="10">
    <location>
        <begin position="34"/>
        <end position="271"/>
    </location>
</feature>
<comment type="caution">
    <text evidence="11">The sequence shown here is derived from an EMBL/GenBank/DDBJ whole genome shotgun (WGS) entry which is preliminary data.</text>
</comment>
<keyword evidence="7 9" id="KW-0456">Lyase</keyword>
<comment type="catalytic activity">
    <reaction evidence="8 9">
        <text>hydrogencarbonate + H(+) = CO2 + H2O</text>
        <dbReference type="Rhea" id="RHEA:10748"/>
        <dbReference type="ChEBI" id="CHEBI:15377"/>
        <dbReference type="ChEBI" id="CHEBI:15378"/>
        <dbReference type="ChEBI" id="CHEBI:16526"/>
        <dbReference type="ChEBI" id="CHEBI:17544"/>
        <dbReference type="EC" id="4.2.1.1"/>
    </reaction>
</comment>
<evidence type="ECO:0000313" key="11">
    <source>
        <dbReference type="EMBL" id="KAF5380063.1"/>
    </source>
</evidence>
<dbReference type="Gene3D" id="3.10.200.10">
    <property type="entry name" value="Alpha carbonic anhydrase"/>
    <property type="match status" value="1"/>
</dbReference>
<dbReference type="EMBL" id="JAACJP010000014">
    <property type="protein sequence ID" value="KAF5380063.1"/>
    <property type="molecule type" value="Genomic_DNA"/>
</dbReference>
<reference evidence="11 12" key="1">
    <citation type="journal article" date="2020" name="ISME J.">
        <title>Uncovering the hidden diversity of litter-decomposition mechanisms in mushroom-forming fungi.</title>
        <authorList>
            <person name="Floudas D."/>
            <person name="Bentzer J."/>
            <person name="Ahren D."/>
            <person name="Johansson T."/>
            <person name="Persson P."/>
            <person name="Tunlid A."/>
        </authorList>
    </citation>
    <scope>NUCLEOTIDE SEQUENCE [LARGE SCALE GENOMIC DNA]</scope>
    <source>
        <strain evidence="11 12">CBS 661.87</strain>
    </source>
</reference>
<comment type="cofactor">
    <cofactor evidence="1 9">
        <name>Zn(2+)</name>
        <dbReference type="ChEBI" id="CHEBI:29105"/>
    </cofactor>
</comment>
<evidence type="ECO:0000256" key="7">
    <source>
        <dbReference type="ARBA" id="ARBA00023239"/>
    </source>
</evidence>
<dbReference type="Pfam" id="PF00194">
    <property type="entry name" value="Carb_anhydrase"/>
    <property type="match status" value="1"/>
</dbReference>
<proteinExistence type="inferred from homology"/>
<accession>A0A8H5M411</accession>
<dbReference type="PROSITE" id="PS51144">
    <property type="entry name" value="ALPHA_CA_2"/>
    <property type="match status" value="1"/>
</dbReference>
<dbReference type="AlphaFoldDB" id="A0A8H5M411"/>
<dbReference type="SMART" id="SM01057">
    <property type="entry name" value="Carb_anhydrase"/>
    <property type="match status" value="1"/>
</dbReference>
<evidence type="ECO:0000256" key="3">
    <source>
        <dbReference type="ARBA" id="ARBA00010718"/>
    </source>
</evidence>
<dbReference type="OrthoDB" id="429145at2759"/>
<keyword evidence="6 9" id="KW-0862">Zinc</keyword>
<dbReference type="SUPFAM" id="SSF51069">
    <property type="entry name" value="Carbonic anhydrase"/>
    <property type="match status" value="1"/>
</dbReference>
<dbReference type="InterPro" id="IPR018338">
    <property type="entry name" value="Carbonic_anhydrase_a-class_CS"/>
</dbReference>
<dbReference type="CDD" id="cd03124">
    <property type="entry name" value="alpha_CA_prokaryotic_like"/>
    <property type="match status" value="1"/>
</dbReference>
<gene>
    <name evidence="11" type="ORF">D9615_006112</name>
</gene>
<dbReference type="Proteomes" id="UP000565441">
    <property type="component" value="Unassembled WGS sequence"/>
</dbReference>